<comment type="caution">
    <text evidence="2">The sequence shown here is derived from an EMBL/GenBank/DDBJ whole genome shotgun (WGS) entry which is preliminary data.</text>
</comment>
<dbReference type="EMBL" id="JAAMPC010000007">
    <property type="protein sequence ID" value="KAG2304980.1"/>
    <property type="molecule type" value="Genomic_DNA"/>
</dbReference>
<reference evidence="2 3" key="1">
    <citation type="submission" date="2020-02" db="EMBL/GenBank/DDBJ databases">
        <authorList>
            <person name="Ma Q."/>
            <person name="Huang Y."/>
            <person name="Song X."/>
            <person name="Pei D."/>
        </authorList>
    </citation>
    <scope>NUCLEOTIDE SEQUENCE [LARGE SCALE GENOMIC DNA]</scope>
    <source>
        <strain evidence="2">Sxm20200214</strain>
        <tissue evidence="2">Leaf</tissue>
    </source>
</reference>
<organism evidence="2 3">
    <name type="scientific">Brassica carinata</name>
    <name type="common">Ethiopian mustard</name>
    <name type="synonym">Abyssinian cabbage</name>
    <dbReference type="NCBI Taxonomy" id="52824"/>
    <lineage>
        <taxon>Eukaryota</taxon>
        <taxon>Viridiplantae</taxon>
        <taxon>Streptophyta</taxon>
        <taxon>Embryophyta</taxon>
        <taxon>Tracheophyta</taxon>
        <taxon>Spermatophyta</taxon>
        <taxon>Magnoliopsida</taxon>
        <taxon>eudicotyledons</taxon>
        <taxon>Gunneridae</taxon>
        <taxon>Pentapetalae</taxon>
        <taxon>rosids</taxon>
        <taxon>malvids</taxon>
        <taxon>Brassicales</taxon>
        <taxon>Brassicaceae</taxon>
        <taxon>Brassiceae</taxon>
        <taxon>Brassica</taxon>
    </lineage>
</organism>
<evidence type="ECO:0000313" key="2">
    <source>
        <dbReference type="EMBL" id="KAG2304980.1"/>
    </source>
</evidence>
<dbReference type="AlphaFoldDB" id="A0A8X7V692"/>
<feature type="region of interest" description="Disordered" evidence="1">
    <location>
        <begin position="1"/>
        <end position="32"/>
    </location>
</feature>
<evidence type="ECO:0000313" key="3">
    <source>
        <dbReference type="Proteomes" id="UP000886595"/>
    </source>
</evidence>
<protein>
    <submittedName>
        <fullName evidence="2">Uncharacterized protein</fullName>
    </submittedName>
</protein>
<accession>A0A8X7V692</accession>
<name>A0A8X7V692_BRACI</name>
<sequence length="271" mass="29264">MLIGGQSGEDGVEEFFSENPSSEQPGATDANLNDIVVSPVSTQADMANEEDVMAGEHPEPKRNVDVEITFANNLRIYHTVQVDSVNPPPPITTETSMDASANIDKANQEASGSGLSFPVPSFSIGLTQLNKSNAEDVDHVVIENNEDEVLAEAAVDDEANVDNEDPIVNRKSKGAKVVPRHLVGDYLVDKRFLTRAWESYINAICSTPSIDYAAKFALLLEILDGTPFVIDFGGVTVESRELSAIVDRSSHLPAKCDNLFVFCFADGAMSM</sequence>
<keyword evidence="3" id="KW-1185">Reference proteome</keyword>
<evidence type="ECO:0000256" key="1">
    <source>
        <dbReference type="SAM" id="MobiDB-lite"/>
    </source>
</evidence>
<gene>
    <name evidence="2" type="ORF">Bca52824_033631</name>
</gene>
<dbReference type="Proteomes" id="UP000886595">
    <property type="component" value="Unassembled WGS sequence"/>
</dbReference>
<proteinExistence type="predicted"/>